<dbReference type="NCBIfam" id="TIGR01297">
    <property type="entry name" value="CDF"/>
    <property type="match status" value="1"/>
</dbReference>
<dbReference type="InterPro" id="IPR027470">
    <property type="entry name" value="Cation_efflux_CTD"/>
</dbReference>
<evidence type="ECO:0000256" key="1">
    <source>
        <dbReference type="ARBA" id="ARBA00004141"/>
    </source>
</evidence>
<evidence type="ECO:0000259" key="8">
    <source>
        <dbReference type="Pfam" id="PF01545"/>
    </source>
</evidence>
<evidence type="ECO:0000256" key="7">
    <source>
        <dbReference type="SAM" id="Phobius"/>
    </source>
</evidence>
<dbReference type="InterPro" id="IPR002524">
    <property type="entry name" value="Cation_efflux"/>
</dbReference>
<organism evidence="10 11">
    <name type="scientific">Chryseotalea sanaruensis</name>
    <dbReference type="NCBI Taxonomy" id="2482724"/>
    <lineage>
        <taxon>Bacteria</taxon>
        <taxon>Pseudomonadati</taxon>
        <taxon>Bacteroidota</taxon>
        <taxon>Cytophagia</taxon>
        <taxon>Cytophagales</taxon>
        <taxon>Chryseotaleaceae</taxon>
        <taxon>Chryseotalea</taxon>
    </lineage>
</organism>
<feature type="domain" description="Cation efflux protein cytoplasmic" evidence="9">
    <location>
        <begin position="212"/>
        <end position="286"/>
    </location>
</feature>
<keyword evidence="5 7" id="KW-1133">Transmembrane helix</keyword>
<dbReference type="SUPFAM" id="SSF160240">
    <property type="entry name" value="Cation efflux protein cytoplasmic domain-like"/>
    <property type="match status" value="1"/>
</dbReference>
<evidence type="ECO:0000259" key="9">
    <source>
        <dbReference type="Pfam" id="PF16916"/>
    </source>
</evidence>
<keyword evidence="11" id="KW-1185">Reference proteome</keyword>
<feature type="transmembrane region" description="Helical" evidence="7">
    <location>
        <begin position="179"/>
        <end position="197"/>
    </location>
</feature>
<dbReference type="EMBL" id="BHXQ01000006">
    <property type="protein sequence ID" value="GCC52936.1"/>
    <property type="molecule type" value="Genomic_DNA"/>
</dbReference>
<evidence type="ECO:0000256" key="4">
    <source>
        <dbReference type="ARBA" id="ARBA00022692"/>
    </source>
</evidence>
<protein>
    <submittedName>
        <fullName evidence="10">Cation transporter</fullName>
    </submittedName>
</protein>
<dbReference type="GO" id="GO:0015341">
    <property type="term" value="F:zinc efflux antiporter activity"/>
    <property type="evidence" value="ECO:0007669"/>
    <property type="project" value="TreeGrafter"/>
</dbReference>
<dbReference type="GO" id="GO:0005886">
    <property type="term" value="C:plasma membrane"/>
    <property type="evidence" value="ECO:0007669"/>
    <property type="project" value="TreeGrafter"/>
</dbReference>
<feature type="transmembrane region" description="Helical" evidence="7">
    <location>
        <begin position="116"/>
        <end position="134"/>
    </location>
</feature>
<evidence type="ECO:0000256" key="2">
    <source>
        <dbReference type="ARBA" id="ARBA00008114"/>
    </source>
</evidence>
<dbReference type="GO" id="GO:0006882">
    <property type="term" value="P:intracellular zinc ion homeostasis"/>
    <property type="evidence" value="ECO:0007669"/>
    <property type="project" value="TreeGrafter"/>
</dbReference>
<comment type="subcellular location">
    <subcellularLocation>
        <location evidence="1">Membrane</location>
        <topology evidence="1">Multi-pass membrane protein</topology>
    </subcellularLocation>
</comment>
<feature type="transmembrane region" description="Helical" evidence="7">
    <location>
        <begin position="155"/>
        <end position="173"/>
    </location>
</feature>
<dbReference type="InterPro" id="IPR058533">
    <property type="entry name" value="Cation_efflux_TM"/>
</dbReference>
<dbReference type="SUPFAM" id="SSF161111">
    <property type="entry name" value="Cation efflux protein transmembrane domain-like"/>
    <property type="match status" value="1"/>
</dbReference>
<sequence>MQTAQQNIRIQWWVAILSITLLLIKLIAYYLTHSVSILTDALEGIVNVVAGFVGLYSLYVSAKPRDTDHPYGHGKIEFISASLEGAMIFLAGSAILFQGVMSLFNPEPLHQLDIGILLVSITGVINFIVGKVCVNNGKKNNSSALIASGKHLLSDAYSTLAIIIGLGLLYFTQWQWVDSIVAIGFSFFILYTGFSIVKSSLAGIMDEADEALLKKLVDVLEKNRKENWIDLHNVRIIKYGSTLHLDCHLTVPWYLNVHEAHKEIDILAALVRQEFGDSLELFVHSDGCLDFSCKVCEKKDCPVRKHTFEKRIEWDLHNLVSNEKHKVN</sequence>
<feature type="transmembrane region" description="Helical" evidence="7">
    <location>
        <begin position="44"/>
        <end position="62"/>
    </location>
</feature>
<dbReference type="InterPro" id="IPR027469">
    <property type="entry name" value="Cation_efflux_TMD_sf"/>
</dbReference>
<dbReference type="Pfam" id="PF16916">
    <property type="entry name" value="ZT_dimer"/>
    <property type="match status" value="1"/>
</dbReference>
<accession>A0A401UDG2</accession>
<reference evidence="10 11" key="1">
    <citation type="submission" date="2018-11" db="EMBL/GenBank/DDBJ databases">
        <title>Chryseotalea sanarue gen. nov., sp., nov., a member of the family Cytophagaceae, isolated from a brackish lake in Hamamatsu Japan.</title>
        <authorList>
            <person name="Maejima Y."/>
            <person name="Iino T."/>
            <person name="Muraguchi Y."/>
            <person name="Fukuda K."/>
            <person name="Ohkuma M."/>
            <person name="Moriuchi R."/>
            <person name="Dohra H."/>
            <person name="Kimbara K."/>
            <person name="Shintani M."/>
        </authorList>
    </citation>
    <scope>NUCLEOTIDE SEQUENCE [LARGE SCALE GENOMIC DNA]</scope>
    <source>
        <strain evidence="10 11">Ys</strain>
    </source>
</reference>
<dbReference type="InterPro" id="IPR050291">
    <property type="entry name" value="CDF_Transporter"/>
</dbReference>
<feature type="domain" description="Cation efflux protein transmembrane" evidence="8">
    <location>
        <begin position="15"/>
        <end position="204"/>
    </location>
</feature>
<comment type="similarity">
    <text evidence="2">Belongs to the cation diffusion facilitator (CDF) transporter (TC 2.A.4) family.</text>
</comment>
<dbReference type="Proteomes" id="UP000288227">
    <property type="component" value="Unassembled WGS sequence"/>
</dbReference>
<dbReference type="PANTHER" id="PTHR43840:SF15">
    <property type="entry name" value="MITOCHONDRIAL METAL TRANSPORTER 1-RELATED"/>
    <property type="match status" value="1"/>
</dbReference>
<dbReference type="Gene3D" id="1.20.1510.10">
    <property type="entry name" value="Cation efflux protein transmembrane domain"/>
    <property type="match status" value="1"/>
</dbReference>
<feature type="transmembrane region" description="Helical" evidence="7">
    <location>
        <begin position="12"/>
        <end position="32"/>
    </location>
</feature>
<dbReference type="Pfam" id="PF01545">
    <property type="entry name" value="Cation_efflux"/>
    <property type="match status" value="1"/>
</dbReference>
<feature type="transmembrane region" description="Helical" evidence="7">
    <location>
        <begin position="83"/>
        <end position="104"/>
    </location>
</feature>
<keyword evidence="3" id="KW-0813">Transport</keyword>
<evidence type="ECO:0000256" key="5">
    <source>
        <dbReference type="ARBA" id="ARBA00022989"/>
    </source>
</evidence>
<dbReference type="GO" id="GO:0015093">
    <property type="term" value="F:ferrous iron transmembrane transporter activity"/>
    <property type="evidence" value="ECO:0007669"/>
    <property type="project" value="TreeGrafter"/>
</dbReference>
<dbReference type="RefSeq" id="WP_127123588.1">
    <property type="nucleotide sequence ID" value="NZ_BHXQ01000006.1"/>
</dbReference>
<comment type="caution">
    <text evidence="10">The sequence shown here is derived from an EMBL/GenBank/DDBJ whole genome shotgun (WGS) entry which is preliminary data.</text>
</comment>
<dbReference type="PANTHER" id="PTHR43840">
    <property type="entry name" value="MITOCHONDRIAL METAL TRANSPORTER 1-RELATED"/>
    <property type="match status" value="1"/>
</dbReference>
<evidence type="ECO:0000313" key="10">
    <source>
        <dbReference type="EMBL" id="GCC52936.1"/>
    </source>
</evidence>
<dbReference type="OrthoDB" id="9806522at2"/>
<gene>
    <name evidence="10" type="ORF">SanaruYs_31770</name>
</gene>
<proteinExistence type="inferred from homology"/>
<dbReference type="InterPro" id="IPR036837">
    <property type="entry name" value="Cation_efflux_CTD_sf"/>
</dbReference>
<dbReference type="GO" id="GO:0015086">
    <property type="term" value="F:cadmium ion transmembrane transporter activity"/>
    <property type="evidence" value="ECO:0007669"/>
    <property type="project" value="TreeGrafter"/>
</dbReference>
<name>A0A401UDG2_9BACT</name>
<dbReference type="AlphaFoldDB" id="A0A401UDG2"/>
<evidence type="ECO:0000313" key="11">
    <source>
        <dbReference type="Proteomes" id="UP000288227"/>
    </source>
</evidence>
<keyword evidence="6 7" id="KW-0472">Membrane</keyword>
<evidence type="ECO:0000256" key="3">
    <source>
        <dbReference type="ARBA" id="ARBA00022448"/>
    </source>
</evidence>
<evidence type="ECO:0000256" key="6">
    <source>
        <dbReference type="ARBA" id="ARBA00023136"/>
    </source>
</evidence>
<keyword evidence="4 7" id="KW-0812">Transmembrane</keyword>
<dbReference type="Gene3D" id="3.30.70.1350">
    <property type="entry name" value="Cation efflux protein, cytoplasmic domain"/>
    <property type="match status" value="1"/>
</dbReference>